<dbReference type="GO" id="GO:0031410">
    <property type="term" value="C:cytoplasmic vesicle"/>
    <property type="evidence" value="ECO:0007669"/>
    <property type="project" value="TreeGrafter"/>
</dbReference>
<dbReference type="EMBL" id="CM012445">
    <property type="protein sequence ID" value="RVE68601.1"/>
    <property type="molecule type" value="Genomic_DNA"/>
</dbReference>
<dbReference type="GO" id="GO:0006605">
    <property type="term" value="P:protein targeting"/>
    <property type="evidence" value="ECO:0007669"/>
    <property type="project" value="TreeGrafter"/>
</dbReference>
<organism evidence="4 5">
    <name type="scientific">Oryzias javanicus</name>
    <name type="common">Javanese ricefish</name>
    <name type="synonym">Aplocheilus javanicus</name>
    <dbReference type="NCBI Taxonomy" id="123683"/>
    <lineage>
        <taxon>Eukaryota</taxon>
        <taxon>Metazoa</taxon>
        <taxon>Chordata</taxon>
        <taxon>Craniata</taxon>
        <taxon>Vertebrata</taxon>
        <taxon>Euteleostomi</taxon>
        <taxon>Actinopterygii</taxon>
        <taxon>Neopterygii</taxon>
        <taxon>Teleostei</taxon>
        <taxon>Neoteleostei</taxon>
        <taxon>Acanthomorphata</taxon>
        <taxon>Ovalentaria</taxon>
        <taxon>Atherinomorphae</taxon>
        <taxon>Beloniformes</taxon>
        <taxon>Adrianichthyidae</taxon>
        <taxon>Oryziinae</taxon>
        <taxon>Oryzias</taxon>
    </lineage>
</organism>
<evidence type="ECO:0000313" key="4">
    <source>
        <dbReference type="EMBL" id="RVE68601.1"/>
    </source>
</evidence>
<name>A0A3S2PSG2_ORYJA</name>
<feature type="region of interest" description="Disordered" evidence="1">
    <location>
        <begin position="227"/>
        <end position="335"/>
    </location>
</feature>
<gene>
    <name evidence="4" type="ORF">OJAV_G00093140</name>
</gene>
<accession>A0A3S2PSG2</accession>
<dbReference type="Pfam" id="PF19033">
    <property type="entry name" value="Intu_longin_3"/>
    <property type="match status" value="1"/>
</dbReference>
<evidence type="ECO:0000256" key="1">
    <source>
        <dbReference type="SAM" id="MobiDB-lite"/>
    </source>
</evidence>
<dbReference type="InterPro" id="IPR026091">
    <property type="entry name" value="HPS4"/>
</dbReference>
<dbReference type="PANTHER" id="PTHR14407">
    <property type="entry name" value="HERMANSKY-PUDLAK SYNDROME 4 PROTEIN LIGHT-EAR PROTEIN-RELATED"/>
    <property type="match status" value="1"/>
</dbReference>
<proteinExistence type="predicted"/>
<dbReference type="AlphaFoldDB" id="A0A3S2PSG2"/>
<dbReference type="GO" id="GO:0031267">
    <property type="term" value="F:small GTPase binding"/>
    <property type="evidence" value="ECO:0007669"/>
    <property type="project" value="TreeGrafter"/>
</dbReference>
<dbReference type="PANTHER" id="PTHR14407:SF9">
    <property type="entry name" value="BLOC-3 COMPLEX MEMBER HPS4"/>
    <property type="match status" value="1"/>
</dbReference>
<dbReference type="GO" id="GO:0031085">
    <property type="term" value="C:BLOC-3 complex"/>
    <property type="evidence" value="ECO:0007669"/>
    <property type="project" value="TreeGrafter"/>
</dbReference>
<dbReference type="GO" id="GO:1903232">
    <property type="term" value="P:melanosome assembly"/>
    <property type="evidence" value="ECO:0007669"/>
    <property type="project" value="TreeGrafter"/>
</dbReference>
<keyword evidence="5" id="KW-1185">Reference proteome</keyword>
<reference evidence="4 5" key="1">
    <citation type="submission" date="2018-11" db="EMBL/GenBank/DDBJ databases">
        <authorList>
            <person name="Lopez-Roques C."/>
            <person name="Donnadieu C."/>
            <person name="Bouchez O."/>
            <person name="Klopp C."/>
            <person name="Cabau C."/>
            <person name="Zahm M."/>
        </authorList>
    </citation>
    <scope>NUCLEOTIDE SEQUENCE [LARGE SCALE GENOMIC DNA]</scope>
    <source>
        <strain evidence="4">RS831</strain>
        <tissue evidence="4">Whole body</tissue>
    </source>
</reference>
<dbReference type="Pfam" id="PF19031">
    <property type="entry name" value="Intu_longin_1"/>
    <property type="match status" value="1"/>
</dbReference>
<feature type="domain" description="CCZ1/INTU/HPS4 third Longin" evidence="3">
    <location>
        <begin position="482"/>
        <end position="579"/>
    </location>
</feature>
<evidence type="ECO:0000259" key="2">
    <source>
        <dbReference type="Pfam" id="PF19031"/>
    </source>
</evidence>
<evidence type="ECO:0000259" key="3">
    <source>
        <dbReference type="Pfam" id="PF19033"/>
    </source>
</evidence>
<feature type="domain" description="CCZ1/INTU/HSP4 first Longin" evidence="2">
    <location>
        <begin position="13"/>
        <end position="118"/>
    </location>
</feature>
<dbReference type="GO" id="GO:0016192">
    <property type="term" value="P:vesicle-mediated transport"/>
    <property type="evidence" value="ECO:0007669"/>
    <property type="project" value="InterPro"/>
</dbReference>
<dbReference type="InterPro" id="IPR043989">
    <property type="entry name" value="CCZ1/INTU/HSP4_longin_3"/>
</dbReference>
<sequence length="590" mass="64397">MAELVSPDSRRCQYFFLYDGSKVRGEGDPTRQGICYFYPEETPLDKQDLLCSQLAGVGRCVSELSSSRVSTLRLRRCKFAIRMKDDFFWALGCSVDTPTVSVCGLLDQLIDLFCFYNGPVRMSYELNSQETLAASCLRTMDSTNVDPLLLLKAALILQACQRCPLVLAGCILFKGRVVSTQLSPELTMKVMVHESETYNKAQRTNGTSTAGSFGCAVSSTGVFLTPPELQHLQSPPVNKDSSSHSTPQKDAPPKRTRLSRTLSDTPSSDSEPSDPSSSHSPQKLIFSPHLSELDNSVFSPAPPQSGSPIRLPQPQWPPPSSSQRRNSHEAEEETLDESCYYSFHDSAGGDSQVESSAFKANPRLNGGDGAEFDFSGPSANDKTMSGDNEVCCRSTKGHMTEVKHLTPPPPQTIGSNEKSSLIPMTLYLHRVNSLVLVLLVEPHFLSDTASKEEVYHSSLASLNGLEAHLRTISPAAPEPPGQYLFAHYDCIQNTLATNVSGRAVGAPEHPFVRATSLLHSHFCSTETLQEAIIRSAGTAVYGTRSVAQETFFQQFGGPPRNSGIPNHQDSAFSLPSKARHRLLKHGVNLL</sequence>
<reference evidence="4 5" key="2">
    <citation type="submission" date="2019-01" db="EMBL/GenBank/DDBJ databases">
        <title>A chromosome length genome reference of the Java medaka (oryzias javanicus).</title>
        <authorList>
            <person name="Herpin A."/>
            <person name="Takehana Y."/>
            <person name="Naruse K."/>
            <person name="Ansai S."/>
            <person name="Kawaguchi M."/>
        </authorList>
    </citation>
    <scope>NUCLEOTIDE SEQUENCE [LARGE SCALE GENOMIC DNA]</scope>
    <source>
        <strain evidence="4">RS831</strain>
        <tissue evidence="4">Whole body</tissue>
    </source>
</reference>
<dbReference type="Proteomes" id="UP000283210">
    <property type="component" value="Chromosome 9"/>
</dbReference>
<dbReference type="InterPro" id="IPR043987">
    <property type="entry name" value="CCZ1/INTU/HSP4_longin_1"/>
</dbReference>
<feature type="compositionally biased region" description="Low complexity" evidence="1">
    <location>
        <begin position="263"/>
        <end position="281"/>
    </location>
</feature>
<dbReference type="GO" id="GO:0005085">
    <property type="term" value="F:guanyl-nucleotide exchange factor activity"/>
    <property type="evidence" value="ECO:0007669"/>
    <property type="project" value="TreeGrafter"/>
</dbReference>
<protein>
    <submittedName>
        <fullName evidence="4">Uncharacterized protein</fullName>
    </submittedName>
</protein>
<dbReference type="OrthoDB" id="16754at2759"/>
<dbReference type="GO" id="GO:0005765">
    <property type="term" value="C:lysosomal membrane"/>
    <property type="evidence" value="ECO:0007669"/>
    <property type="project" value="TreeGrafter"/>
</dbReference>
<feature type="compositionally biased region" description="Polar residues" evidence="1">
    <location>
        <begin position="231"/>
        <end position="248"/>
    </location>
</feature>
<evidence type="ECO:0000313" key="5">
    <source>
        <dbReference type="Proteomes" id="UP000283210"/>
    </source>
</evidence>